<dbReference type="RefSeq" id="WP_343337296.1">
    <property type="nucleotide sequence ID" value="NZ_CP154622.1"/>
</dbReference>
<evidence type="ECO:0000256" key="1">
    <source>
        <dbReference type="SAM" id="Phobius"/>
    </source>
</evidence>
<feature type="transmembrane region" description="Helical" evidence="1">
    <location>
        <begin position="7"/>
        <end position="25"/>
    </location>
</feature>
<name>A0ABZ3FE14_9FIRM</name>
<gene>
    <name evidence="2" type="ORF">TPELB_23600</name>
</gene>
<dbReference type="EMBL" id="CP154622">
    <property type="protein sequence ID" value="XAM42047.1"/>
    <property type="molecule type" value="Genomic_DNA"/>
</dbReference>
<protein>
    <recommendedName>
        <fullName evidence="4">DUF1056 family protein</fullName>
    </recommendedName>
</protein>
<keyword evidence="1" id="KW-0472">Membrane</keyword>
<dbReference type="Proteomes" id="UP001477947">
    <property type="component" value="Chromosome"/>
</dbReference>
<organism evidence="2 3">
    <name type="scientific">Terrisporobacter petrolearius</name>
    <dbReference type="NCBI Taxonomy" id="1460447"/>
    <lineage>
        <taxon>Bacteria</taxon>
        <taxon>Bacillati</taxon>
        <taxon>Bacillota</taxon>
        <taxon>Clostridia</taxon>
        <taxon>Peptostreptococcales</taxon>
        <taxon>Peptostreptococcaceae</taxon>
        <taxon>Terrisporobacter</taxon>
    </lineage>
</organism>
<keyword evidence="1" id="KW-1133">Transmembrane helix</keyword>
<evidence type="ECO:0000313" key="3">
    <source>
        <dbReference type="Proteomes" id="UP001477947"/>
    </source>
</evidence>
<keyword evidence="3" id="KW-1185">Reference proteome</keyword>
<proteinExistence type="predicted"/>
<sequence>MSKLLKIISLYCEDLLIIIGLIIVISTTYKINWLVANYMLGAIFIFMGLILSKRPPKN</sequence>
<accession>A0ABZ3FE14</accession>
<evidence type="ECO:0008006" key="4">
    <source>
        <dbReference type="Google" id="ProtNLM"/>
    </source>
</evidence>
<feature type="transmembrane region" description="Helical" evidence="1">
    <location>
        <begin position="31"/>
        <end position="51"/>
    </location>
</feature>
<evidence type="ECO:0000313" key="2">
    <source>
        <dbReference type="EMBL" id="XAM42047.1"/>
    </source>
</evidence>
<reference evidence="2 3" key="1">
    <citation type="submission" date="2024-04" db="EMBL/GenBank/DDBJ databases">
        <title>Isolation and characterization of novel acetogenic strains of the genera Terrisporobacter and Acetoanaerobium.</title>
        <authorList>
            <person name="Boeer T."/>
            <person name="Schueler M.A."/>
            <person name="Lueschen A."/>
            <person name="Eysell L."/>
            <person name="Droege J."/>
            <person name="Heinemann M."/>
            <person name="Engelhardt L."/>
            <person name="Basen M."/>
            <person name="Daniel R."/>
        </authorList>
    </citation>
    <scope>NUCLEOTIDE SEQUENCE [LARGE SCALE GENOMIC DNA]</scope>
    <source>
        <strain evidence="2 3">ELB</strain>
    </source>
</reference>
<keyword evidence="1" id="KW-0812">Transmembrane</keyword>